<gene>
    <name evidence="2" type="ORF">Pmar_PMAR012035</name>
</gene>
<dbReference type="InParanoid" id="C5LW90"/>
<protein>
    <submittedName>
        <fullName evidence="2">Uncharacterized protein</fullName>
    </submittedName>
</protein>
<evidence type="ECO:0000256" key="1">
    <source>
        <dbReference type="SAM" id="MobiDB-lite"/>
    </source>
</evidence>
<evidence type="ECO:0000313" key="2">
    <source>
        <dbReference type="EMBL" id="EEQ99027.1"/>
    </source>
</evidence>
<dbReference type="Proteomes" id="UP000007800">
    <property type="component" value="Unassembled WGS sequence"/>
</dbReference>
<proteinExistence type="predicted"/>
<dbReference type="RefSeq" id="XP_002766310.1">
    <property type="nucleotide sequence ID" value="XM_002766264.1"/>
</dbReference>
<organism evidence="3">
    <name type="scientific">Perkinsus marinus (strain ATCC 50983 / TXsc)</name>
    <dbReference type="NCBI Taxonomy" id="423536"/>
    <lineage>
        <taxon>Eukaryota</taxon>
        <taxon>Sar</taxon>
        <taxon>Alveolata</taxon>
        <taxon>Perkinsozoa</taxon>
        <taxon>Perkinsea</taxon>
        <taxon>Perkinsida</taxon>
        <taxon>Perkinsidae</taxon>
        <taxon>Perkinsus</taxon>
    </lineage>
</organism>
<dbReference type="OMA" id="ARGANKH"/>
<dbReference type="GeneID" id="9044178"/>
<reference evidence="2 3" key="1">
    <citation type="submission" date="2008-07" db="EMBL/GenBank/DDBJ databases">
        <authorList>
            <person name="El-Sayed N."/>
            <person name="Caler E."/>
            <person name="Inman J."/>
            <person name="Amedeo P."/>
            <person name="Hass B."/>
            <person name="Wortman J."/>
        </authorList>
    </citation>
    <scope>NUCLEOTIDE SEQUENCE [LARGE SCALE GENOMIC DNA]</scope>
    <source>
        <strain evidence="3">ATCC 50983 / TXsc</strain>
    </source>
</reference>
<feature type="region of interest" description="Disordered" evidence="1">
    <location>
        <begin position="229"/>
        <end position="295"/>
    </location>
</feature>
<name>C5LW90_PERM5</name>
<feature type="region of interest" description="Disordered" evidence="1">
    <location>
        <begin position="1"/>
        <end position="27"/>
    </location>
</feature>
<feature type="compositionally biased region" description="Basic and acidic residues" evidence="1">
    <location>
        <begin position="79"/>
        <end position="106"/>
    </location>
</feature>
<dbReference type="AlphaFoldDB" id="C5LW90"/>
<dbReference type="EMBL" id="GG686094">
    <property type="protein sequence ID" value="EEQ99027.1"/>
    <property type="molecule type" value="Genomic_DNA"/>
</dbReference>
<feature type="compositionally biased region" description="Low complexity" evidence="1">
    <location>
        <begin position="237"/>
        <end position="276"/>
    </location>
</feature>
<sequence>MLLTTGPRSSPLIESNPLSAVPDEPSALSDQRGFLAAFKQAASAQQEAASALRDSFKKKVRVLAPLIYSSSRVKAAAKAAEDAKRRLAEEREARNAEKAETSKKMEAATTQYNTQRRALSAQLARAKQENEESTKEFQKLFEDRKQEAIREKAYMEKQLSLARGEVTKLKEQLQKSTEEVDQGRKERASLKRKLSDAVPGVAVLDSLAFGESLLVEGCSSFDTTIHQTRNSSKRTTARATAAKTTTTTVAASRPTRTTTTRTSTRLAAGARGPARGANKHPSPEPKVTFAFPCLA</sequence>
<feature type="compositionally biased region" description="Polar residues" evidence="1">
    <location>
        <begin position="1"/>
        <end position="18"/>
    </location>
</feature>
<evidence type="ECO:0000313" key="3">
    <source>
        <dbReference type="Proteomes" id="UP000007800"/>
    </source>
</evidence>
<feature type="region of interest" description="Disordered" evidence="1">
    <location>
        <begin position="79"/>
        <end position="107"/>
    </location>
</feature>
<accession>C5LW90</accession>
<keyword evidence="3" id="KW-1185">Reference proteome</keyword>